<dbReference type="CDD" id="cd00130">
    <property type="entry name" value="PAS"/>
    <property type="match status" value="2"/>
</dbReference>
<dbReference type="PROSITE" id="PS50112">
    <property type="entry name" value="PAS"/>
    <property type="match status" value="1"/>
</dbReference>
<accession>A0A7Y9XI32</accession>
<dbReference type="Proteomes" id="UP000578688">
    <property type="component" value="Unassembled WGS sequence"/>
</dbReference>
<evidence type="ECO:0000313" key="12">
    <source>
        <dbReference type="Proteomes" id="UP000578688"/>
    </source>
</evidence>
<dbReference type="InterPro" id="IPR000014">
    <property type="entry name" value="PAS"/>
</dbReference>
<dbReference type="NCBIfam" id="TIGR00229">
    <property type="entry name" value="sensory_box"/>
    <property type="match status" value="1"/>
</dbReference>
<keyword evidence="5 6" id="KW-0807">Transducer</keyword>
<evidence type="ECO:0000256" key="5">
    <source>
        <dbReference type="ARBA" id="ARBA00023224"/>
    </source>
</evidence>
<sequence>MFNRHLKHDLTKLANDLEQLQQAMELLELQCPTIKLDGECRVISVSDALCGLMGLAREQLLGKGIFDLLCIGELDKTKLKGLAAGPYPQDVLPLQCNYHGASRAGTKLNIRWFHSRTDNGKRTILGYVFSDGLDIESLDGLELSAALTKSTAVIQFSLDGRILSANQNFLNSMGYAFNEIEGKHHRMFCTPEDIASPHYTEFWNQLNRGEFVAGRFRRIDKKGKTVWLEATYNPIVNGKGQLYKVAKFASVVTDQVEKENEVKHAAEVAYEVSQRTDVSAENGTAVVGEAVVAMKKIAEQMQSVTQSMDALGSQSVLISAIVETISGIAEQTNLLALNAAIEAARAGEQGRGFSVVADEIRKLAARTSSATQEIVNVVDQNQELAKRAAVNIQQSRDQAGKGLELAEQAGVAITNIQQGARQVVEAVSRVALDLR</sequence>
<dbReference type="InterPro" id="IPR035965">
    <property type="entry name" value="PAS-like_dom_sf"/>
</dbReference>
<keyword evidence="3" id="KW-1133">Transmembrane helix</keyword>
<dbReference type="GO" id="GO:0016020">
    <property type="term" value="C:membrane"/>
    <property type="evidence" value="ECO:0007669"/>
    <property type="project" value="UniProtKB-SubCell"/>
</dbReference>
<comment type="subcellular location">
    <subcellularLocation>
        <location evidence="1">Membrane</location>
    </subcellularLocation>
</comment>
<dbReference type="InterPro" id="IPR000700">
    <property type="entry name" value="PAS-assoc_C"/>
</dbReference>
<dbReference type="SMART" id="SM00091">
    <property type="entry name" value="PAS"/>
    <property type="match status" value="2"/>
</dbReference>
<organism evidence="11 12">
    <name type="scientific">Phytopseudomonas flavescens</name>
    <dbReference type="NCBI Taxonomy" id="29435"/>
    <lineage>
        <taxon>Bacteria</taxon>
        <taxon>Pseudomonadati</taxon>
        <taxon>Pseudomonadota</taxon>
        <taxon>Gammaproteobacteria</taxon>
        <taxon>Pseudomonadales</taxon>
        <taxon>Pseudomonadaceae</taxon>
        <taxon>Phytopseudomonas</taxon>
    </lineage>
</organism>
<dbReference type="InterPro" id="IPR004089">
    <property type="entry name" value="MCPsignal_dom"/>
</dbReference>
<dbReference type="SUPFAM" id="SSF55785">
    <property type="entry name" value="PYP-like sensor domain (PAS domain)"/>
    <property type="match status" value="1"/>
</dbReference>
<dbReference type="SMART" id="SM00283">
    <property type="entry name" value="MA"/>
    <property type="match status" value="1"/>
</dbReference>
<feature type="coiled-coil region" evidence="7">
    <location>
        <begin position="3"/>
        <end position="30"/>
    </location>
</feature>
<dbReference type="PANTHER" id="PTHR32089:SF112">
    <property type="entry name" value="LYSOZYME-LIKE PROTEIN-RELATED"/>
    <property type="match status" value="1"/>
</dbReference>
<protein>
    <submittedName>
        <fullName evidence="11">Methyl-accepting chemotaxis protein</fullName>
    </submittedName>
</protein>
<keyword evidence="7" id="KW-0175">Coiled coil</keyword>
<evidence type="ECO:0000313" key="11">
    <source>
        <dbReference type="EMBL" id="NYH71785.1"/>
    </source>
</evidence>
<name>A0A7Y9XI32_9GAMM</name>
<dbReference type="GO" id="GO:0006935">
    <property type="term" value="P:chemotaxis"/>
    <property type="evidence" value="ECO:0007669"/>
    <property type="project" value="UniProtKB-ARBA"/>
</dbReference>
<feature type="domain" description="PAC" evidence="10">
    <location>
        <begin position="212"/>
        <end position="264"/>
    </location>
</feature>
<feature type="domain" description="Methyl-accepting transducer" evidence="8">
    <location>
        <begin position="241"/>
        <end position="435"/>
    </location>
</feature>
<evidence type="ECO:0000256" key="6">
    <source>
        <dbReference type="PROSITE-ProRule" id="PRU00284"/>
    </source>
</evidence>
<evidence type="ECO:0000259" key="9">
    <source>
        <dbReference type="PROSITE" id="PS50112"/>
    </source>
</evidence>
<evidence type="ECO:0000256" key="4">
    <source>
        <dbReference type="ARBA" id="ARBA00023136"/>
    </source>
</evidence>
<evidence type="ECO:0000259" key="10">
    <source>
        <dbReference type="PROSITE" id="PS50113"/>
    </source>
</evidence>
<dbReference type="Pfam" id="PF08447">
    <property type="entry name" value="PAS_3"/>
    <property type="match status" value="1"/>
</dbReference>
<dbReference type="GO" id="GO:0007165">
    <property type="term" value="P:signal transduction"/>
    <property type="evidence" value="ECO:0007669"/>
    <property type="project" value="UniProtKB-KW"/>
</dbReference>
<gene>
    <name evidence="11" type="ORF">FHR27_000395</name>
</gene>
<evidence type="ECO:0000256" key="7">
    <source>
        <dbReference type="SAM" id="Coils"/>
    </source>
</evidence>
<keyword evidence="2" id="KW-0812">Transmembrane</keyword>
<dbReference type="EMBL" id="JACBYV010000001">
    <property type="protein sequence ID" value="NYH71785.1"/>
    <property type="molecule type" value="Genomic_DNA"/>
</dbReference>
<dbReference type="Pfam" id="PF00015">
    <property type="entry name" value="MCPsignal"/>
    <property type="match status" value="1"/>
</dbReference>
<feature type="domain" description="PAS" evidence="9">
    <location>
        <begin position="16"/>
        <end position="69"/>
    </location>
</feature>
<dbReference type="CDD" id="cd11386">
    <property type="entry name" value="MCP_signal"/>
    <property type="match status" value="1"/>
</dbReference>
<keyword evidence="12" id="KW-1185">Reference proteome</keyword>
<proteinExistence type="predicted"/>
<dbReference type="PROSITE" id="PS50111">
    <property type="entry name" value="CHEMOTAXIS_TRANSDUC_2"/>
    <property type="match status" value="1"/>
</dbReference>
<evidence type="ECO:0000256" key="3">
    <source>
        <dbReference type="ARBA" id="ARBA00022989"/>
    </source>
</evidence>
<reference evidence="11 12" key="1">
    <citation type="submission" date="2020-07" db="EMBL/GenBank/DDBJ databases">
        <title>Genomic analyses of the natural microbiome of Caenorhabditis elegans.</title>
        <authorList>
            <person name="Samuel B."/>
        </authorList>
    </citation>
    <scope>NUCLEOTIDE SEQUENCE [LARGE SCALE GENOMIC DNA]</scope>
    <source>
        <strain evidence="11 12">BIGb0408</strain>
    </source>
</reference>
<dbReference type="PROSITE" id="PS50113">
    <property type="entry name" value="PAC"/>
    <property type="match status" value="1"/>
</dbReference>
<dbReference type="Pfam" id="PF13426">
    <property type="entry name" value="PAS_9"/>
    <property type="match status" value="1"/>
</dbReference>
<dbReference type="PANTHER" id="PTHR32089">
    <property type="entry name" value="METHYL-ACCEPTING CHEMOTAXIS PROTEIN MCPB"/>
    <property type="match status" value="1"/>
</dbReference>
<dbReference type="AlphaFoldDB" id="A0A7Y9XI32"/>
<dbReference type="SUPFAM" id="SSF58104">
    <property type="entry name" value="Methyl-accepting chemotaxis protein (MCP) signaling domain"/>
    <property type="match status" value="1"/>
</dbReference>
<keyword evidence="4" id="KW-0472">Membrane</keyword>
<dbReference type="InterPro" id="IPR013655">
    <property type="entry name" value="PAS_fold_3"/>
</dbReference>
<evidence type="ECO:0000256" key="1">
    <source>
        <dbReference type="ARBA" id="ARBA00004370"/>
    </source>
</evidence>
<dbReference type="Gene3D" id="1.10.287.950">
    <property type="entry name" value="Methyl-accepting chemotaxis protein"/>
    <property type="match status" value="1"/>
</dbReference>
<comment type="caution">
    <text evidence="11">The sequence shown here is derived from an EMBL/GenBank/DDBJ whole genome shotgun (WGS) entry which is preliminary data.</text>
</comment>
<dbReference type="Gene3D" id="3.30.450.20">
    <property type="entry name" value="PAS domain"/>
    <property type="match status" value="2"/>
</dbReference>
<evidence type="ECO:0000259" key="8">
    <source>
        <dbReference type="PROSITE" id="PS50111"/>
    </source>
</evidence>
<evidence type="ECO:0000256" key="2">
    <source>
        <dbReference type="ARBA" id="ARBA00022692"/>
    </source>
</evidence>